<dbReference type="EMBL" id="JADQTO010000015">
    <property type="protein sequence ID" value="MBG0565564.1"/>
    <property type="molecule type" value="Genomic_DNA"/>
</dbReference>
<proteinExistence type="predicted"/>
<protein>
    <submittedName>
        <fullName evidence="3">Nuclear transport factor 2 family protein</fullName>
    </submittedName>
</protein>
<evidence type="ECO:0000313" key="3">
    <source>
        <dbReference type="EMBL" id="MBG0565564.1"/>
    </source>
</evidence>
<dbReference type="InterPro" id="IPR037401">
    <property type="entry name" value="SnoaL-like"/>
</dbReference>
<evidence type="ECO:0000313" key="4">
    <source>
        <dbReference type="Proteomes" id="UP000598146"/>
    </source>
</evidence>
<dbReference type="RefSeq" id="WP_196417332.1">
    <property type="nucleotide sequence ID" value="NZ_JADQTO010000015.1"/>
</dbReference>
<dbReference type="InterPro" id="IPR032710">
    <property type="entry name" value="NTF2-like_dom_sf"/>
</dbReference>
<name>A0A931CBC5_9ACTN</name>
<evidence type="ECO:0000259" key="2">
    <source>
        <dbReference type="Pfam" id="PF12680"/>
    </source>
</evidence>
<feature type="signal peptide" evidence="1">
    <location>
        <begin position="1"/>
        <end position="16"/>
    </location>
</feature>
<keyword evidence="4" id="KW-1185">Reference proteome</keyword>
<dbReference type="Pfam" id="PF12680">
    <property type="entry name" value="SnoaL_2"/>
    <property type="match status" value="1"/>
</dbReference>
<dbReference type="SUPFAM" id="SSF54427">
    <property type="entry name" value="NTF2-like"/>
    <property type="match status" value="1"/>
</dbReference>
<dbReference type="PROSITE" id="PS51257">
    <property type="entry name" value="PROKAR_LIPOPROTEIN"/>
    <property type="match status" value="1"/>
</dbReference>
<feature type="chain" id="PRO_5039171204" evidence="1">
    <location>
        <begin position="17"/>
        <end position="142"/>
    </location>
</feature>
<evidence type="ECO:0000256" key="1">
    <source>
        <dbReference type="SAM" id="SignalP"/>
    </source>
</evidence>
<accession>A0A931CBC5</accession>
<sequence>MTRLVAALLAVALALAACDPGTPAPATTASSTTEAGGTEVVRSFIEALNRGDGDAARALVAPDARFDSVGRLYPDRQAIFDRFLDPEVIAVGGRYSERGSRTEGDRLVVEYDFTTGSGGRERFTYAYRIDDGLIVDVVGRYV</sequence>
<gene>
    <name evidence="3" type="ORF">I4J89_29345</name>
</gene>
<reference evidence="3" key="1">
    <citation type="submission" date="2020-11" db="EMBL/GenBank/DDBJ databases">
        <title>Isolation and identification of active actinomycetes.</title>
        <authorList>
            <person name="Sun X."/>
        </authorList>
    </citation>
    <scope>NUCLEOTIDE SEQUENCE</scope>
    <source>
        <strain evidence="3">NEAU-A11</strain>
    </source>
</reference>
<keyword evidence="1" id="KW-0732">Signal</keyword>
<dbReference type="AlphaFoldDB" id="A0A931CBC5"/>
<organism evidence="3 4">
    <name type="scientific">Actinoplanes aureus</name>
    <dbReference type="NCBI Taxonomy" id="2792083"/>
    <lineage>
        <taxon>Bacteria</taxon>
        <taxon>Bacillati</taxon>
        <taxon>Actinomycetota</taxon>
        <taxon>Actinomycetes</taxon>
        <taxon>Micromonosporales</taxon>
        <taxon>Micromonosporaceae</taxon>
        <taxon>Actinoplanes</taxon>
    </lineage>
</organism>
<dbReference type="Proteomes" id="UP000598146">
    <property type="component" value="Unassembled WGS sequence"/>
</dbReference>
<feature type="domain" description="SnoaL-like" evidence="2">
    <location>
        <begin position="41"/>
        <end position="136"/>
    </location>
</feature>
<dbReference type="Gene3D" id="3.10.450.50">
    <property type="match status" value="1"/>
</dbReference>
<comment type="caution">
    <text evidence="3">The sequence shown here is derived from an EMBL/GenBank/DDBJ whole genome shotgun (WGS) entry which is preliminary data.</text>
</comment>